<dbReference type="EMBL" id="KN819374">
    <property type="protein sequence ID" value="KIJ11740.1"/>
    <property type="molecule type" value="Genomic_DNA"/>
</dbReference>
<name>A0A0C9T7V2_PAXIN</name>
<reference evidence="3" key="2">
    <citation type="submission" date="2015-01" db="EMBL/GenBank/DDBJ databases">
        <title>Evolutionary Origins and Diversification of the Mycorrhizal Mutualists.</title>
        <authorList>
            <consortium name="DOE Joint Genome Institute"/>
            <consortium name="Mycorrhizal Genomics Consortium"/>
            <person name="Kohler A."/>
            <person name="Kuo A."/>
            <person name="Nagy L.G."/>
            <person name="Floudas D."/>
            <person name="Copeland A."/>
            <person name="Barry K.W."/>
            <person name="Cichocki N."/>
            <person name="Veneault-Fourrey C."/>
            <person name="LaButti K."/>
            <person name="Lindquist E.A."/>
            <person name="Lipzen A."/>
            <person name="Lundell T."/>
            <person name="Morin E."/>
            <person name="Murat C."/>
            <person name="Riley R."/>
            <person name="Ohm R."/>
            <person name="Sun H."/>
            <person name="Tunlid A."/>
            <person name="Henrissat B."/>
            <person name="Grigoriev I.V."/>
            <person name="Hibbett D.S."/>
            <person name="Martin F."/>
        </authorList>
    </citation>
    <scope>NUCLEOTIDE SEQUENCE [LARGE SCALE GENOMIC DNA]</scope>
    <source>
        <strain evidence="3">ATCC 200175</strain>
    </source>
</reference>
<feature type="region of interest" description="Disordered" evidence="1">
    <location>
        <begin position="100"/>
        <end position="242"/>
    </location>
</feature>
<organism evidence="2 3">
    <name type="scientific">Paxillus involutus ATCC 200175</name>
    <dbReference type="NCBI Taxonomy" id="664439"/>
    <lineage>
        <taxon>Eukaryota</taxon>
        <taxon>Fungi</taxon>
        <taxon>Dikarya</taxon>
        <taxon>Basidiomycota</taxon>
        <taxon>Agaricomycotina</taxon>
        <taxon>Agaricomycetes</taxon>
        <taxon>Agaricomycetidae</taxon>
        <taxon>Boletales</taxon>
        <taxon>Paxilineae</taxon>
        <taxon>Paxillaceae</taxon>
        <taxon>Paxillus</taxon>
    </lineage>
</organism>
<dbReference type="AlphaFoldDB" id="A0A0C9T7V2"/>
<evidence type="ECO:0000313" key="3">
    <source>
        <dbReference type="Proteomes" id="UP000053647"/>
    </source>
</evidence>
<protein>
    <submittedName>
        <fullName evidence="2">Uncharacterized protein</fullName>
    </submittedName>
</protein>
<gene>
    <name evidence="2" type="ORF">PAXINDRAFT_181819</name>
</gene>
<reference evidence="2 3" key="1">
    <citation type="submission" date="2014-06" db="EMBL/GenBank/DDBJ databases">
        <authorList>
            <consortium name="DOE Joint Genome Institute"/>
            <person name="Kuo A."/>
            <person name="Kohler A."/>
            <person name="Nagy L.G."/>
            <person name="Floudas D."/>
            <person name="Copeland A."/>
            <person name="Barry K.W."/>
            <person name="Cichocki N."/>
            <person name="Veneault-Fourrey C."/>
            <person name="LaButti K."/>
            <person name="Lindquist E.A."/>
            <person name="Lipzen A."/>
            <person name="Lundell T."/>
            <person name="Morin E."/>
            <person name="Murat C."/>
            <person name="Sun H."/>
            <person name="Tunlid A."/>
            <person name="Henrissat B."/>
            <person name="Grigoriev I.V."/>
            <person name="Hibbett D.S."/>
            <person name="Martin F."/>
            <person name="Nordberg H.P."/>
            <person name="Cantor M.N."/>
            <person name="Hua S.X."/>
        </authorList>
    </citation>
    <scope>NUCLEOTIDE SEQUENCE [LARGE SCALE GENOMIC DNA]</scope>
    <source>
        <strain evidence="2 3">ATCC 200175</strain>
    </source>
</reference>
<feature type="non-terminal residue" evidence="2">
    <location>
        <position position="1"/>
    </location>
</feature>
<keyword evidence="3" id="KW-1185">Reference proteome</keyword>
<feature type="compositionally biased region" description="Basic residues" evidence="1">
    <location>
        <begin position="125"/>
        <end position="137"/>
    </location>
</feature>
<feature type="compositionally biased region" description="Basic residues" evidence="1">
    <location>
        <begin position="226"/>
        <end position="236"/>
    </location>
</feature>
<sequence>MAYTFYSGTFPVPPQNQVYLTPIPYYYHVIHDHRPYVGFNDSFSSQSSGTSYAPDQPWPYLSRGIQDETAATNRTSGQSRKSSKKPKGFFSWLKRIFGRSRRELGKPQPHANQPIQPMESSQKLPLRHKVPSHHPSQHRLQASQTTTSHPAMLRHPSEHRLRASRPAASRHNAPSRQSSDYYPNTSQPTTSRHNAPSRRLSEYHLHASQSMTSTPHISSSSATAHSHPRSRHRNRVQHRDEQ</sequence>
<feature type="compositionally biased region" description="Polar residues" evidence="1">
    <location>
        <begin position="172"/>
        <end position="194"/>
    </location>
</feature>
<dbReference type="Proteomes" id="UP000053647">
    <property type="component" value="Unassembled WGS sequence"/>
</dbReference>
<evidence type="ECO:0000256" key="1">
    <source>
        <dbReference type="SAM" id="MobiDB-lite"/>
    </source>
</evidence>
<feature type="compositionally biased region" description="Polar residues" evidence="1">
    <location>
        <begin position="138"/>
        <end position="149"/>
    </location>
</feature>
<feature type="compositionally biased region" description="Low complexity" evidence="1">
    <location>
        <begin position="208"/>
        <end position="225"/>
    </location>
</feature>
<evidence type="ECO:0000313" key="2">
    <source>
        <dbReference type="EMBL" id="KIJ11740.1"/>
    </source>
</evidence>
<feature type="compositionally biased region" description="Polar residues" evidence="1">
    <location>
        <begin position="110"/>
        <end position="123"/>
    </location>
</feature>
<accession>A0A0C9T7V2</accession>
<proteinExistence type="predicted"/>
<dbReference type="HOGENOM" id="CLU_1149559_0_0_1"/>